<evidence type="ECO:0000256" key="1">
    <source>
        <dbReference type="SAM" id="MobiDB-lite"/>
    </source>
</evidence>
<feature type="region of interest" description="Disordered" evidence="1">
    <location>
        <begin position="30"/>
        <end position="58"/>
    </location>
</feature>
<name>A0ABP8G7P9_9BACT</name>
<dbReference type="PANTHER" id="PTHR38463">
    <property type="entry name" value="STRESS RESPONSE PROTEIN YSNF"/>
    <property type="match status" value="1"/>
</dbReference>
<gene>
    <name evidence="3" type="ORF">GCM10023184_03750</name>
</gene>
<evidence type="ECO:0000313" key="3">
    <source>
        <dbReference type="EMBL" id="GAA4319136.1"/>
    </source>
</evidence>
<dbReference type="InterPro" id="IPR052967">
    <property type="entry name" value="Stress_Response_Assoc"/>
</dbReference>
<dbReference type="InterPro" id="IPR019060">
    <property type="entry name" value="DUF2382"/>
</dbReference>
<evidence type="ECO:0000313" key="4">
    <source>
        <dbReference type="Proteomes" id="UP001501725"/>
    </source>
</evidence>
<feature type="domain" description="DUF2382" evidence="2">
    <location>
        <begin position="143"/>
        <end position="253"/>
    </location>
</feature>
<dbReference type="RefSeq" id="WP_345252928.1">
    <property type="nucleotide sequence ID" value="NZ_BAABGY010000001.1"/>
</dbReference>
<feature type="region of interest" description="Disordered" evidence="1">
    <location>
        <begin position="257"/>
        <end position="302"/>
    </location>
</feature>
<accession>A0ABP8G7P9</accession>
<dbReference type="PANTHER" id="PTHR38463:SF1">
    <property type="entry name" value="STRESS RESPONSE PROTEIN YSNF"/>
    <property type="match status" value="1"/>
</dbReference>
<keyword evidence="4" id="KW-1185">Reference proteome</keyword>
<feature type="compositionally biased region" description="Low complexity" evidence="1">
    <location>
        <begin position="261"/>
        <end position="273"/>
    </location>
</feature>
<protein>
    <submittedName>
        <fullName evidence="3">PRC and DUF2382 domain-containing protein</fullName>
    </submittedName>
</protein>
<proteinExistence type="predicted"/>
<dbReference type="Pfam" id="PF09557">
    <property type="entry name" value="DUF2382"/>
    <property type="match status" value="1"/>
</dbReference>
<reference evidence="4" key="1">
    <citation type="journal article" date="2019" name="Int. J. Syst. Evol. Microbiol.">
        <title>The Global Catalogue of Microorganisms (GCM) 10K type strain sequencing project: providing services to taxonomists for standard genome sequencing and annotation.</title>
        <authorList>
            <consortium name="The Broad Institute Genomics Platform"/>
            <consortium name="The Broad Institute Genome Sequencing Center for Infectious Disease"/>
            <person name="Wu L."/>
            <person name="Ma J."/>
        </authorList>
    </citation>
    <scope>NUCLEOTIDE SEQUENCE [LARGE SCALE GENOMIC DNA]</scope>
    <source>
        <strain evidence="4">JCM 17919</strain>
    </source>
</reference>
<dbReference type="Proteomes" id="UP001501725">
    <property type="component" value="Unassembled WGS sequence"/>
</dbReference>
<evidence type="ECO:0000259" key="2">
    <source>
        <dbReference type="Pfam" id="PF09557"/>
    </source>
</evidence>
<sequence>MAQTVIGLFDRAGDAQSAIRELMSGGITRERIDLSSGGRGATEGTGSTRGSAGSNDRNPVSNFFRSLFGGDNADSARYSHVAERASTIVTVHAVSRSEAELAAGILDRCGAIDVDERARSSGFAQGRGERTDADDDRRTTVVPRIEEQLHVGKREVEAGGVRVHSRIIEKPVEESIRLREENVRIERQSVDRPVAEHERVNQFRERDIELTERAEIPVIHKQARVVEEVRIRTEVSEHDETVRETLRRTDIDVEQLRNDARGATGSTGHAGTGNAFGSDLGGAPPAGSEDRDRGFGSSGTTL</sequence>
<organism evidence="3 4">
    <name type="scientific">Flaviaesturariibacter amylovorans</name>
    <dbReference type="NCBI Taxonomy" id="1084520"/>
    <lineage>
        <taxon>Bacteria</taxon>
        <taxon>Pseudomonadati</taxon>
        <taxon>Bacteroidota</taxon>
        <taxon>Chitinophagia</taxon>
        <taxon>Chitinophagales</taxon>
        <taxon>Chitinophagaceae</taxon>
        <taxon>Flaviaestuariibacter</taxon>
    </lineage>
</organism>
<dbReference type="EMBL" id="BAABGY010000001">
    <property type="protein sequence ID" value="GAA4319136.1"/>
    <property type="molecule type" value="Genomic_DNA"/>
</dbReference>
<comment type="caution">
    <text evidence="3">The sequence shown here is derived from an EMBL/GenBank/DDBJ whole genome shotgun (WGS) entry which is preliminary data.</text>
</comment>
<feature type="compositionally biased region" description="Polar residues" evidence="1">
    <location>
        <begin position="44"/>
        <end position="58"/>
    </location>
</feature>